<dbReference type="KEGG" id="vfa:MM35RIKEN_05600"/>
<dbReference type="SUPFAM" id="SSF52091">
    <property type="entry name" value="SpoIIaa-like"/>
    <property type="match status" value="1"/>
</dbReference>
<organism evidence="4 5">
    <name type="scientific">Vescimonas fastidiosa</name>
    <dbReference type="NCBI Taxonomy" id="2714353"/>
    <lineage>
        <taxon>Bacteria</taxon>
        <taxon>Bacillati</taxon>
        <taxon>Bacillota</taxon>
        <taxon>Clostridia</taxon>
        <taxon>Eubacteriales</taxon>
        <taxon>Oscillospiraceae</taxon>
        <taxon>Vescimonas</taxon>
    </lineage>
</organism>
<dbReference type="Proteomes" id="UP000681343">
    <property type="component" value="Chromosome"/>
</dbReference>
<dbReference type="PANTHER" id="PTHR33495">
    <property type="entry name" value="ANTI-SIGMA FACTOR ANTAGONIST TM_1081-RELATED-RELATED"/>
    <property type="match status" value="1"/>
</dbReference>
<keyword evidence="5" id="KW-1185">Reference proteome</keyword>
<dbReference type="GO" id="GO:0043856">
    <property type="term" value="F:anti-sigma factor antagonist activity"/>
    <property type="evidence" value="ECO:0007669"/>
    <property type="project" value="InterPro"/>
</dbReference>
<dbReference type="NCBIfam" id="TIGR00377">
    <property type="entry name" value="ant_ant_sig"/>
    <property type="match status" value="1"/>
</dbReference>
<accession>A0A810PNN5</accession>
<reference evidence="4" key="1">
    <citation type="submission" date="2020-09" db="EMBL/GenBank/DDBJ databases">
        <title>New species isolated from human feces.</title>
        <authorList>
            <person name="Kitahara M."/>
            <person name="Shigeno Y."/>
            <person name="Shime M."/>
            <person name="Matsumoto Y."/>
            <person name="Nakamura S."/>
            <person name="Motooka D."/>
            <person name="Fukuoka S."/>
            <person name="Nishikawa H."/>
            <person name="Benno Y."/>
        </authorList>
    </citation>
    <scope>NUCLEOTIDE SEQUENCE</scope>
    <source>
        <strain evidence="4">MM35</strain>
    </source>
</reference>
<evidence type="ECO:0000313" key="5">
    <source>
        <dbReference type="Proteomes" id="UP000681343"/>
    </source>
</evidence>
<dbReference type="PROSITE" id="PS50801">
    <property type="entry name" value="STAS"/>
    <property type="match status" value="1"/>
</dbReference>
<evidence type="ECO:0000259" key="3">
    <source>
        <dbReference type="PROSITE" id="PS50801"/>
    </source>
</evidence>
<dbReference type="Pfam" id="PF01740">
    <property type="entry name" value="STAS"/>
    <property type="match status" value="1"/>
</dbReference>
<comment type="similarity">
    <text evidence="1 2">Belongs to the anti-sigma-factor antagonist family.</text>
</comment>
<dbReference type="InterPro" id="IPR003658">
    <property type="entry name" value="Anti-sigma_ant"/>
</dbReference>
<dbReference type="RefSeq" id="WP_212819092.1">
    <property type="nucleotide sequence ID" value="NZ_AP023415.1"/>
</dbReference>
<dbReference type="InterPro" id="IPR002645">
    <property type="entry name" value="STAS_dom"/>
</dbReference>
<name>A0A810PNN5_9FIRM</name>
<protein>
    <recommendedName>
        <fullName evidence="2">Anti-sigma factor antagonist</fullName>
    </recommendedName>
</protein>
<dbReference type="Gene3D" id="3.30.750.24">
    <property type="entry name" value="STAS domain"/>
    <property type="match status" value="1"/>
</dbReference>
<sequence length="106" mass="11939">MQVKAESIDRKLILHLRGELDHHAARQLMQHIARELEYALPLETELDFSGVTFMDSSGIAVALHTMQQMKQLGGKMRIGYPSAQVKKVFTAAGLQQLIELEEGHEK</sequence>
<dbReference type="CDD" id="cd07043">
    <property type="entry name" value="STAS_anti-anti-sigma_factors"/>
    <property type="match status" value="1"/>
</dbReference>
<evidence type="ECO:0000256" key="1">
    <source>
        <dbReference type="ARBA" id="ARBA00009013"/>
    </source>
</evidence>
<evidence type="ECO:0000256" key="2">
    <source>
        <dbReference type="RuleBase" id="RU003749"/>
    </source>
</evidence>
<gene>
    <name evidence="4" type="ORF">MM35RIKEN_05600</name>
</gene>
<feature type="domain" description="STAS" evidence="3">
    <location>
        <begin position="1"/>
        <end position="106"/>
    </location>
</feature>
<dbReference type="AlphaFoldDB" id="A0A810PNN5"/>
<proteinExistence type="inferred from homology"/>
<evidence type="ECO:0000313" key="4">
    <source>
        <dbReference type="EMBL" id="BCK78368.1"/>
    </source>
</evidence>
<dbReference type="EMBL" id="AP023415">
    <property type="protein sequence ID" value="BCK78368.1"/>
    <property type="molecule type" value="Genomic_DNA"/>
</dbReference>
<dbReference type="InterPro" id="IPR036513">
    <property type="entry name" value="STAS_dom_sf"/>
</dbReference>